<feature type="non-terminal residue" evidence="2">
    <location>
        <position position="1"/>
    </location>
</feature>
<keyword evidence="3" id="KW-1185">Reference proteome</keyword>
<evidence type="ECO:0000313" key="3">
    <source>
        <dbReference type="Proteomes" id="UP000054047"/>
    </source>
</evidence>
<dbReference type="EMBL" id="KN751266">
    <property type="protein sequence ID" value="KIH49967.1"/>
    <property type="molecule type" value="Genomic_DNA"/>
</dbReference>
<dbReference type="InterPro" id="IPR036179">
    <property type="entry name" value="Ig-like_dom_sf"/>
</dbReference>
<dbReference type="SUPFAM" id="SSF48726">
    <property type="entry name" value="Immunoglobulin"/>
    <property type="match status" value="2"/>
</dbReference>
<sequence length="208" mass="23753">VQWFLNGRPLKTGSRVKTINDFGFVVLEISPVYPEDSGEYSCRAVNANEQKARAVEELEEILHRRPEEVTEELKEAVPVFIEPLSAPVECEEGDRAHFTARYEPLNDNKLQVEWLRDGQPIFHSNRYRMVHDFGFAVLDIIHLLPHDTGEYTCRVSNAAGEAVSSTPIKVEPSSGLILHPQNEQKARAVEELEEILHRRPEEVTEELK</sequence>
<dbReference type="SMART" id="SM00409">
    <property type="entry name" value="IG"/>
    <property type="match status" value="1"/>
</dbReference>
<feature type="domain" description="Ig-like" evidence="1">
    <location>
        <begin position="1"/>
        <end position="59"/>
    </location>
</feature>
<organism evidence="2 3">
    <name type="scientific">Ancylostoma duodenale</name>
    <dbReference type="NCBI Taxonomy" id="51022"/>
    <lineage>
        <taxon>Eukaryota</taxon>
        <taxon>Metazoa</taxon>
        <taxon>Ecdysozoa</taxon>
        <taxon>Nematoda</taxon>
        <taxon>Chromadorea</taxon>
        <taxon>Rhabditida</taxon>
        <taxon>Rhabditina</taxon>
        <taxon>Rhabditomorpha</taxon>
        <taxon>Strongyloidea</taxon>
        <taxon>Ancylostomatidae</taxon>
        <taxon>Ancylostomatinae</taxon>
        <taxon>Ancylostoma</taxon>
    </lineage>
</organism>
<accession>A0A0C2CJK8</accession>
<protein>
    <submittedName>
        <fullName evidence="2">Immunoglobulin I-set domain protein</fullName>
    </submittedName>
</protein>
<dbReference type="PANTHER" id="PTHR47633">
    <property type="entry name" value="IMMUNOGLOBULIN"/>
    <property type="match status" value="1"/>
</dbReference>
<dbReference type="InterPro" id="IPR003599">
    <property type="entry name" value="Ig_sub"/>
</dbReference>
<gene>
    <name evidence="2" type="ORF">ANCDUO_19957</name>
</gene>
<feature type="non-terminal residue" evidence="2">
    <location>
        <position position="208"/>
    </location>
</feature>
<proteinExistence type="predicted"/>
<dbReference type="FunFam" id="2.60.40.10:FF:001843">
    <property type="entry name" value="KETtiN (Drosophila actin-binding) homolog"/>
    <property type="match status" value="1"/>
</dbReference>
<evidence type="ECO:0000313" key="2">
    <source>
        <dbReference type="EMBL" id="KIH49967.1"/>
    </source>
</evidence>
<dbReference type="OrthoDB" id="6612025at2759"/>
<dbReference type="InterPro" id="IPR013783">
    <property type="entry name" value="Ig-like_fold"/>
</dbReference>
<dbReference type="Proteomes" id="UP000054047">
    <property type="component" value="Unassembled WGS sequence"/>
</dbReference>
<name>A0A0C2CJK8_9BILA</name>
<dbReference type="Pfam" id="PF07679">
    <property type="entry name" value="I-set"/>
    <property type="match status" value="2"/>
</dbReference>
<dbReference type="PROSITE" id="PS50835">
    <property type="entry name" value="IG_LIKE"/>
    <property type="match status" value="2"/>
</dbReference>
<dbReference type="AlphaFoldDB" id="A0A0C2CJK8"/>
<dbReference type="InterPro" id="IPR007110">
    <property type="entry name" value="Ig-like_dom"/>
</dbReference>
<feature type="domain" description="Ig-like" evidence="1">
    <location>
        <begin position="78"/>
        <end position="169"/>
    </location>
</feature>
<evidence type="ECO:0000259" key="1">
    <source>
        <dbReference type="PROSITE" id="PS50835"/>
    </source>
</evidence>
<reference evidence="2 3" key="1">
    <citation type="submission" date="2013-12" db="EMBL/GenBank/DDBJ databases">
        <title>Draft genome of the parsitic nematode Ancylostoma duodenale.</title>
        <authorList>
            <person name="Mitreva M."/>
        </authorList>
    </citation>
    <scope>NUCLEOTIDE SEQUENCE [LARGE SCALE GENOMIC DNA]</scope>
    <source>
        <strain evidence="2 3">Zhejiang</strain>
    </source>
</reference>
<dbReference type="CDD" id="cd00096">
    <property type="entry name" value="Ig"/>
    <property type="match status" value="2"/>
</dbReference>
<dbReference type="PANTHER" id="PTHR47633:SF4">
    <property type="entry name" value="MYOPALLADIN ISOFORM X1"/>
    <property type="match status" value="1"/>
</dbReference>
<dbReference type="Gene3D" id="2.60.40.10">
    <property type="entry name" value="Immunoglobulins"/>
    <property type="match status" value="2"/>
</dbReference>
<dbReference type="InterPro" id="IPR013098">
    <property type="entry name" value="Ig_I-set"/>
</dbReference>